<dbReference type="RefSeq" id="WP_069962632.1">
    <property type="nucleotide sequence ID" value="NZ_CP016094.1"/>
</dbReference>
<keyword evidence="1" id="KW-0472">Membrane</keyword>
<dbReference type="KEGG" id="obg:Verru16b_02572"/>
<accession>A0A1D8AX85</accession>
<dbReference type="GO" id="GO:0006629">
    <property type="term" value="P:lipid metabolic process"/>
    <property type="evidence" value="ECO:0007669"/>
    <property type="project" value="InterPro"/>
</dbReference>
<keyword evidence="1" id="KW-1133">Transmembrane helix</keyword>
<evidence type="ECO:0000256" key="1">
    <source>
        <dbReference type="SAM" id="Phobius"/>
    </source>
</evidence>
<dbReference type="Proteomes" id="UP000095228">
    <property type="component" value="Chromosome"/>
</dbReference>
<keyword evidence="1" id="KW-0812">Transmembrane</keyword>
<dbReference type="PATRIC" id="fig|1838286.3.peg.2587"/>
<dbReference type="EC" id="3.1.3.27" evidence="3"/>
<dbReference type="PANTHER" id="PTHR36305">
    <property type="entry name" value="PHOSPHATIDYLGLYCEROPHOSPHATASE A"/>
    <property type="match status" value="1"/>
</dbReference>
<dbReference type="EMBL" id="CP016094">
    <property type="protein sequence ID" value="AOS45491.1"/>
    <property type="molecule type" value="Genomic_DNA"/>
</dbReference>
<feature type="transmembrane region" description="Helical" evidence="1">
    <location>
        <begin position="52"/>
        <end position="73"/>
    </location>
</feature>
<evidence type="ECO:0000259" key="2">
    <source>
        <dbReference type="Pfam" id="PF04608"/>
    </source>
</evidence>
<dbReference type="GO" id="GO:0008962">
    <property type="term" value="F:phosphatidylglycerophosphatase activity"/>
    <property type="evidence" value="ECO:0007669"/>
    <property type="project" value="UniProtKB-EC"/>
</dbReference>
<evidence type="ECO:0000313" key="4">
    <source>
        <dbReference type="Proteomes" id="UP000095228"/>
    </source>
</evidence>
<dbReference type="InterPro" id="IPR007686">
    <property type="entry name" value="YutG/PgpA"/>
</dbReference>
<dbReference type="AlphaFoldDB" id="A0A1D8AX85"/>
<feature type="domain" description="YutG/PgpA" evidence="2">
    <location>
        <begin position="20"/>
        <end position="164"/>
    </location>
</feature>
<dbReference type="PIRSF" id="PIRSF006162">
    <property type="entry name" value="PgpA"/>
    <property type="match status" value="1"/>
</dbReference>
<dbReference type="SUPFAM" id="SSF101307">
    <property type="entry name" value="YutG-like"/>
    <property type="match status" value="1"/>
</dbReference>
<dbReference type="InterPro" id="IPR026037">
    <property type="entry name" value="PgpA"/>
</dbReference>
<protein>
    <submittedName>
        <fullName evidence="3">Phosphatidylglycerophosphatase A</fullName>
        <ecNumber evidence="3">3.1.3.27</ecNumber>
    </submittedName>
</protein>
<dbReference type="InterPro" id="IPR036681">
    <property type="entry name" value="PgpA-like_sf"/>
</dbReference>
<dbReference type="Pfam" id="PF04608">
    <property type="entry name" value="PgpA"/>
    <property type="match status" value="1"/>
</dbReference>
<dbReference type="CDD" id="cd06971">
    <property type="entry name" value="PgpA"/>
    <property type="match status" value="1"/>
</dbReference>
<sequence length="171" mass="18478">MKLTEPTWPRVLPTGLVVGLATLGPLGARLPAPGTWGSLAGVFYTLVFFGRIGWVPTLLITVALSYLAVGITGEAAKRMNKKDPGEVNLDEFIVMPLVFLGWQSGYPAAWPVWVVLGVGFGLFRLFDILKPFGISRLQRWPGGWGIVADDFVAALAACGALHGVAWLATWW</sequence>
<name>A0A1D8AX85_9BACT</name>
<dbReference type="OrthoDB" id="9804091at2"/>
<dbReference type="PANTHER" id="PTHR36305:SF1">
    <property type="entry name" value="PHOSPHATIDYLGLYCEROPHOSPHATASE A"/>
    <property type="match status" value="1"/>
</dbReference>
<dbReference type="STRING" id="1838286.Verru16b_02572"/>
<organism evidence="3 4">
    <name type="scientific">Lacunisphaera limnophila</name>
    <dbReference type="NCBI Taxonomy" id="1838286"/>
    <lineage>
        <taxon>Bacteria</taxon>
        <taxon>Pseudomonadati</taxon>
        <taxon>Verrucomicrobiota</taxon>
        <taxon>Opitutia</taxon>
        <taxon>Opitutales</taxon>
        <taxon>Opitutaceae</taxon>
        <taxon>Lacunisphaera</taxon>
    </lineage>
</organism>
<reference evidence="3 4" key="1">
    <citation type="submission" date="2016-06" db="EMBL/GenBank/DDBJ databases">
        <title>Three novel species with peptidoglycan cell walls form the new genus Lacunisphaera gen. nov. in the family Opitutaceae of the verrucomicrobial subdivision 4.</title>
        <authorList>
            <person name="Rast P."/>
            <person name="Gloeckner I."/>
            <person name="Jogler M."/>
            <person name="Boedeker C."/>
            <person name="Jeske O."/>
            <person name="Wiegand S."/>
            <person name="Reinhardt R."/>
            <person name="Schumann P."/>
            <person name="Rohde M."/>
            <person name="Spring S."/>
            <person name="Gloeckner F.O."/>
            <person name="Jogler C."/>
        </authorList>
    </citation>
    <scope>NUCLEOTIDE SEQUENCE [LARGE SCALE GENOMIC DNA]</scope>
    <source>
        <strain evidence="3 4">IG16b</strain>
    </source>
</reference>
<proteinExistence type="predicted"/>
<gene>
    <name evidence="3" type="primary">pgpA</name>
    <name evidence="3" type="ORF">Verru16b_02572</name>
</gene>
<evidence type="ECO:0000313" key="3">
    <source>
        <dbReference type="EMBL" id="AOS45491.1"/>
    </source>
</evidence>
<feature type="transmembrane region" description="Helical" evidence="1">
    <location>
        <begin position="147"/>
        <end position="168"/>
    </location>
</feature>
<keyword evidence="4" id="KW-1185">Reference proteome</keyword>
<keyword evidence="3" id="KW-0378">Hydrolase</keyword>